<dbReference type="AlphaFoldDB" id="A0A4Y2CTD4"/>
<comment type="caution">
    <text evidence="1">The sequence shown here is derived from an EMBL/GenBank/DDBJ whole genome shotgun (WGS) entry which is preliminary data.</text>
</comment>
<dbReference type="Proteomes" id="UP000499080">
    <property type="component" value="Unassembled WGS sequence"/>
</dbReference>
<accession>A0A4Y2CTD4</accession>
<name>A0A4Y2CTD4_ARAVE</name>
<evidence type="ECO:0000313" key="2">
    <source>
        <dbReference type="Proteomes" id="UP000499080"/>
    </source>
</evidence>
<dbReference type="EMBL" id="BGPR01000230">
    <property type="protein sequence ID" value="GBM06525.1"/>
    <property type="molecule type" value="Genomic_DNA"/>
</dbReference>
<protein>
    <submittedName>
        <fullName evidence="1">Uncharacterized protein</fullName>
    </submittedName>
</protein>
<keyword evidence="2" id="KW-1185">Reference proteome</keyword>
<gene>
    <name evidence="1" type="ORF">AVEN_150361_1</name>
</gene>
<organism evidence="1 2">
    <name type="scientific">Araneus ventricosus</name>
    <name type="common">Orbweaver spider</name>
    <name type="synonym">Epeira ventricosa</name>
    <dbReference type="NCBI Taxonomy" id="182803"/>
    <lineage>
        <taxon>Eukaryota</taxon>
        <taxon>Metazoa</taxon>
        <taxon>Ecdysozoa</taxon>
        <taxon>Arthropoda</taxon>
        <taxon>Chelicerata</taxon>
        <taxon>Arachnida</taxon>
        <taxon>Araneae</taxon>
        <taxon>Araneomorphae</taxon>
        <taxon>Entelegynae</taxon>
        <taxon>Araneoidea</taxon>
        <taxon>Araneidae</taxon>
        <taxon>Araneus</taxon>
    </lineage>
</organism>
<evidence type="ECO:0000313" key="1">
    <source>
        <dbReference type="EMBL" id="GBM06525.1"/>
    </source>
</evidence>
<sequence>MVVLIETAWNGSPVSKHIEPPPVLLINNSLLVIGFDEMTPQNMKILMMTRGQKRNHHQQKKLCKPFVPIVPSNTLMNLVMNIYERVIQ</sequence>
<proteinExistence type="predicted"/>
<reference evidence="1 2" key="1">
    <citation type="journal article" date="2019" name="Sci. Rep.">
        <title>Orb-weaving spider Araneus ventricosus genome elucidates the spidroin gene catalogue.</title>
        <authorList>
            <person name="Kono N."/>
            <person name="Nakamura H."/>
            <person name="Ohtoshi R."/>
            <person name="Moran D.A.P."/>
            <person name="Shinohara A."/>
            <person name="Yoshida Y."/>
            <person name="Fujiwara M."/>
            <person name="Mori M."/>
            <person name="Tomita M."/>
            <person name="Arakawa K."/>
        </authorList>
    </citation>
    <scope>NUCLEOTIDE SEQUENCE [LARGE SCALE GENOMIC DNA]</scope>
</reference>